<feature type="transmembrane region" description="Helical" evidence="2">
    <location>
        <begin position="421"/>
        <end position="441"/>
    </location>
</feature>
<keyword evidence="2" id="KW-1133">Transmembrane helix</keyword>
<name>A0ABX3GJ48_9BACL</name>
<evidence type="ECO:0000256" key="1">
    <source>
        <dbReference type="SAM" id="Coils"/>
    </source>
</evidence>
<evidence type="ECO:0000313" key="3">
    <source>
        <dbReference type="EMBL" id="OMD25219.1"/>
    </source>
</evidence>
<feature type="transmembrane region" description="Helical" evidence="2">
    <location>
        <begin position="478"/>
        <end position="494"/>
    </location>
</feature>
<feature type="transmembrane region" description="Helical" evidence="2">
    <location>
        <begin position="818"/>
        <end position="835"/>
    </location>
</feature>
<keyword evidence="2" id="KW-0472">Membrane</keyword>
<dbReference type="Pfam" id="PF10101">
    <property type="entry name" value="DUF2339"/>
    <property type="match status" value="1"/>
</dbReference>
<feature type="transmembrane region" description="Helical" evidence="2">
    <location>
        <begin position="530"/>
        <end position="550"/>
    </location>
</feature>
<comment type="caution">
    <text evidence="3">The sequence shown here is derived from an EMBL/GenBank/DDBJ whole genome shotgun (WGS) entry which is preliminary data.</text>
</comment>
<evidence type="ECO:0000313" key="4">
    <source>
        <dbReference type="Proteomes" id="UP000187158"/>
    </source>
</evidence>
<dbReference type="InterPro" id="IPR019286">
    <property type="entry name" value="DUF2339_TM"/>
</dbReference>
<protein>
    <recommendedName>
        <fullName evidence="5">DUF2339 domain-containing protein</fullName>
    </recommendedName>
</protein>
<reference evidence="3 4" key="1">
    <citation type="submission" date="2016-11" db="EMBL/GenBank/DDBJ databases">
        <title>Paenibacillus species isolates.</title>
        <authorList>
            <person name="Beno S.M."/>
        </authorList>
    </citation>
    <scope>NUCLEOTIDE SEQUENCE [LARGE SCALE GENOMIC DNA]</scope>
    <source>
        <strain evidence="3 4">FSL H7-0433</strain>
    </source>
</reference>
<feature type="transmembrane region" description="Helical" evidence="2">
    <location>
        <begin position="447"/>
        <end position="466"/>
    </location>
</feature>
<keyword evidence="2" id="KW-0812">Transmembrane</keyword>
<dbReference type="PANTHER" id="PTHR38434:SF1">
    <property type="entry name" value="BLL2549 PROTEIN"/>
    <property type="match status" value="1"/>
</dbReference>
<evidence type="ECO:0000256" key="2">
    <source>
        <dbReference type="SAM" id="Phobius"/>
    </source>
</evidence>
<feature type="transmembrane region" description="Helical" evidence="2">
    <location>
        <begin position="737"/>
        <end position="757"/>
    </location>
</feature>
<sequence length="857" mass="97824">MESFKDRLRFMKVQQDGLIKEYEALIAEYESHDLVNENEYLKKQYEKHKLALVELKTQVGKLQEENTELRVALTEQILDEKLGILKVSRQKLQTYFASRSHAHTDRLTAFEVETKRHIQQLYHTASRQLGEEQAEISSRLGALAAELNERVLAQRQRLREAELRLNSGMDNGLHDFASEEISEEVLKHRRKQNQIEMKIGLSWINKLGILLLILAVGAGFRYTYSNWFTGYMKGSAFFLLGLLMLGGGEWLYRKGKGTFALGLLGGGISVLYGSIFYSYFLLDIISIYVGLSLSVLVTLTAVLLSLRYESRSICALGLIGGYLPLYSYLGAFGLSGNAVYVAMGYLFLLNLFILLISFRKRWNVVNYISYLFNTPSMLILIALSDSNGINMCYAVLTFAMYLGITLWYPFKYRSKLSWWDFSLLGCNTFISCLTLYILFMDAGLKDYNGALALLFCLLYLGLGRGLEKLMPQEKESMLLFYATSLTFGILMIPFQFGAAWWSIGWLIKGVVLTLYGNLNRFKGMERAGWGIMMLCLVVFFCLNVPTQWVADYQWMNFRDVYFPLKYVFITAGMLIVAVLYAVQHNRKDALQRSEPYEITLALWFKYAALLNFWIYGLYESGRLYHLVVPEDFAHRTFYYLLLSAVWTLVLAYVLPKVKVLYDTIVKYFVRLLFGIGYVICIVITVGLPSLQNNFAQNTAADYIALAVLIIFNIFVWFSGRDLLIAALNRQFKSMEIYPVFMAIYLLGIITAFLGVQLQLSDAGLIFSLIYLLLAVLFIMYGFRKRYVYIRRFGLGLTLLATGKLLLYDLGLLNTGSKIIAYASFGICLLGISYLYQKVSNRMEEGQTTTDNGNGTKG</sequence>
<feature type="transmembrane region" description="Helical" evidence="2">
    <location>
        <begin position="199"/>
        <end position="222"/>
    </location>
</feature>
<dbReference type="Proteomes" id="UP000187158">
    <property type="component" value="Unassembled WGS sequence"/>
</dbReference>
<organism evidence="3 4">
    <name type="scientific">Paenibacillus odorifer</name>
    <dbReference type="NCBI Taxonomy" id="189426"/>
    <lineage>
        <taxon>Bacteria</taxon>
        <taxon>Bacillati</taxon>
        <taxon>Bacillota</taxon>
        <taxon>Bacilli</taxon>
        <taxon>Bacillales</taxon>
        <taxon>Paenibacillaceae</taxon>
        <taxon>Paenibacillus</taxon>
    </lineage>
</organism>
<feature type="transmembrane region" description="Helical" evidence="2">
    <location>
        <begin position="667"/>
        <end position="687"/>
    </location>
</feature>
<feature type="transmembrane region" description="Helical" evidence="2">
    <location>
        <begin position="763"/>
        <end position="782"/>
    </location>
</feature>
<feature type="transmembrane region" description="Helical" evidence="2">
    <location>
        <begin position="794"/>
        <end position="812"/>
    </location>
</feature>
<proteinExistence type="predicted"/>
<feature type="transmembrane region" description="Helical" evidence="2">
    <location>
        <begin position="313"/>
        <end position="332"/>
    </location>
</feature>
<keyword evidence="4" id="KW-1185">Reference proteome</keyword>
<feature type="transmembrane region" description="Helical" evidence="2">
    <location>
        <begin position="500"/>
        <end position="518"/>
    </location>
</feature>
<feature type="transmembrane region" description="Helical" evidence="2">
    <location>
        <begin position="285"/>
        <end position="306"/>
    </location>
</feature>
<feature type="transmembrane region" description="Helical" evidence="2">
    <location>
        <begin position="364"/>
        <end position="382"/>
    </location>
</feature>
<feature type="transmembrane region" description="Helical" evidence="2">
    <location>
        <begin position="636"/>
        <end position="655"/>
    </location>
</feature>
<feature type="transmembrane region" description="Helical" evidence="2">
    <location>
        <begin position="388"/>
        <end position="409"/>
    </location>
</feature>
<dbReference type="PANTHER" id="PTHR38434">
    <property type="entry name" value="BLL2549 PROTEIN"/>
    <property type="match status" value="1"/>
</dbReference>
<feature type="coiled-coil region" evidence="1">
    <location>
        <begin position="38"/>
        <end position="72"/>
    </location>
</feature>
<feature type="transmembrane region" description="Helical" evidence="2">
    <location>
        <begin position="562"/>
        <end position="582"/>
    </location>
</feature>
<gene>
    <name evidence="3" type="ORF">BSO21_21175</name>
</gene>
<feature type="transmembrane region" description="Helical" evidence="2">
    <location>
        <begin position="234"/>
        <end position="252"/>
    </location>
</feature>
<feature type="transmembrane region" description="Helical" evidence="2">
    <location>
        <begin position="699"/>
        <end position="717"/>
    </location>
</feature>
<keyword evidence="1" id="KW-0175">Coiled coil</keyword>
<evidence type="ECO:0008006" key="5">
    <source>
        <dbReference type="Google" id="ProtNLM"/>
    </source>
</evidence>
<feature type="transmembrane region" description="Helical" evidence="2">
    <location>
        <begin position="594"/>
        <end position="616"/>
    </location>
</feature>
<feature type="transmembrane region" description="Helical" evidence="2">
    <location>
        <begin position="338"/>
        <end position="357"/>
    </location>
</feature>
<feature type="transmembrane region" description="Helical" evidence="2">
    <location>
        <begin position="259"/>
        <end position="279"/>
    </location>
</feature>
<dbReference type="EMBL" id="MPVP01000158">
    <property type="protein sequence ID" value="OMD25219.1"/>
    <property type="molecule type" value="Genomic_DNA"/>
</dbReference>
<accession>A0ABX3GJ48</accession>
<dbReference type="RefSeq" id="WP_076219644.1">
    <property type="nucleotide sequence ID" value="NZ_MPVP01000158.1"/>
</dbReference>